<accession>A0A1V8TIC9</accession>
<dbReference type="OrthoDB" id="272512at2759"/>
<comment type="subcellular location">
    <subcellularLocation>
        <location evidence="1">Membrane</location>
    </subcellularLocation>
</comment>
<dbReference type="PANTHER" id="PTHR23063">
    <property type="entry name" value="PHOSPHOLIPID ACYLTRANSFERASE"/>
    <property type="match status" value="1"/>
</dbReference>
<reference evidence="13" key="1">
    <citation type="submission" date="2017-03" db="EMBL/GenBank/DDBJ databases">
        <title>Genomes of endolithic fungi from Antarctica.</title>
        <authorList>
            <person name="Coleine C."/>
            <person name="Masonjones S."/>
            <person name="Stajich J.E."/>
        </authorList>
    </citation>
    <scope>NUCLEOTIDE SEQUENCE [LARGE SCALE GENOMIC DNA]</scope>
    <source>
        <strain evidence="13">CCFEE 5527</strain>
    </source>
</reference>
<dbReference type="Proteomes" id="UP000192596">
    <property type="component" value="Unassembled WGS sequence"/>
</dbReference>
<evidence type="ECO:0000256" key="3">
    <source>
        <dbReference type="ARBA" id="ARBA00022679"/>
    </source>
</evidence>
<evidence type="ECO:0000256" key="4">
    <source>
        <dbReference type="ARBA" id="ARBA00022692"/>
    </source>
</evidence>
<keyword evidence="7 10" id="KW-0472">Membrane</keyword>
<dbReference type="AlphaFoldDB" id="A0A1V8TIC9"/>
<dbReference type="FunCoup" id="A0A1V8TIC9">
    <property type="interactions" value="112"/>
</dbReference>
<name>A0A1V8TIC9_9PEZI</name>
<dbReference type="GO" id="GO:0006629">
    <property type="term" value="P:lipid metabolic process"/>
    <property type="evidence" value="ECO:0007669"/>
    <property type="project" value="UniProtKB-KW"/>
</dbReference>
<dbReference type="SMART" id="SM00563">
    <property type="entry name" value="PlsC"/>
    <property type="match status" value="1"/>
</dbReference>
<evidence type="ECO:0000313" key="12">
    <source>
        <dbReference type="EMBL" id="OQO11001.1"/>
    </source>
</evidence>
<sequence length="357" mass="39016">MEKYGQYRDKGSGIAPFFPISPQAVHPLLLPWHLFVFSIRIPFLLFACFVWFAFVQFLTPGTLLRKANLWCIIGIPGIWWIDLQVDGVRRGSLGKAPASSIPSAGSVIAASYTSPIDIIYLATILDPIFTQSYPDTKLVRSLSFTGALLACFTVHTSAPKASDADLVPLSTLTARNPSRIICVFPEGTPSNGRSILHPTPSLLSASPRTKIYPVSLRYTPADIVTPIPSTISGLNFLWVLLSSHTHVIRTRIGAPVRNTATAESTTSAPSKLERRNSYQSNYFDTLKENSDAEAESQARNQKGEDGLTGPERSMLDVVADALARLGRVKRVSLGVKEKGRFVEAWGRGKGSSRKSRS</sequence>
<keyword evidence="3" id="KW-0808">Transferase</keyword>
<feature type="domain" description="Phospholipid/glycerol acyltransferase" evidence="11">
    <location>
        <begin position="106"/>
        <end position="219"/>
    </location>
</feature>
<feature type="transmembrane region" description="Helical" evidence="10">
    <location>
        <begin position="32"/>
        <end position="55"/>
    </location>
</feature>
<dbReference type="STRING" id="1507870.A0A1V8TIC9"/>
<evidence type="ECO:0000256" key="9">
    <source>
        <dbReference type="SAM" id="MobiDB-lite"/>
    </source>
</evidence>
<comment type="similarity">
    <text evidence="2">Belongs to the 1-acyl-sn-glycerol-3-phosphate acyltransferase family.</text>
</comment>
<protein>
    <recommendedName>
        <fullName evidence="11">Phospholipid/glycerol acyltransferase domain-containing protein</fullName>
    </recommendedName>
</protein>
<evidence type="ECO:0000256" key="10">
    <source>
        <dbReference type="SAM" id="Phobius"/>
    </source>
</evidence>
<organism evidence="12 13">
    <name type="scientific">Cryoendolithus antarcticus</name>
    <dbReference type="NCBI Taxonomy" id="1507870"/>
    <lineage>
        <taxon>Eukaryota</taxon>
        <taxon>Fungi</taxon>
        <taxon>Dikarya</taxon>
        <taxon>Ascomycota</taxon>
        <taxon>Pezizomycotina</taxon>
        <taxon>Dothideomycetes</taxon>
        <taxon>Dothideomycetidae</taxon>
        <taxon>Cladosporiales</taxon>
        <taxon>Cladosporiaceae</taxon>
        <taxon>Cryoendolithus</taxon>
    </lineage>
</organism>
<evidence type="ECO:0000256" key="7">
    <source>
        <dbReference type="ARBA" id="ARBA00023136"/>
    </source>
</evidence>
<proteinExistence type="inferred from homology"/>
<evidence type="ECO:0000256" key="2">
    <source>
        <dbReference type="ARBA" id="ARBA00008655"/>
    </source>
</evidence>
<evidence type="ECO:0000313" key="13">
    <source>
        <dbReference type="Proteomes" id="UP000192596"/>
    </source>
</evidence>
<keyword evidence="5 10" id="KW-1133">Transmembrane helix</keyword>
<dbReference type="PANTHER" id="PTHR23063:SF60">
    <property type="entry name" value="LYSOPHOSPHATIDIC ACID:OLEOYL-COA ACYLTRANSFERASE 1"/>
    <property type="match status" value="1"/>
</dbReference>
<dbReference type="InterPro" id="IPR002123">
    <property type="entry name" value="Plipid/glycerol_acylTrfase"/>
</dbReference>
<dbReference type="GO" id="GO:0016746">
    <property type="term" value="F:acyltransferase activity"/>
    <property type="evidence" value="ECO:0007669"/>
    <property type="project" value="UniProtKB-KW"/>
</dbReference>
<evidence type="ECO:0000256" key="1">
    <source>
        <dbReference type="ARBA" id="ARBA00004370"/>
    </source>
</evidence>
<keyword evidence="8" id="KW-0012">Acyltransferase</keyword>
<evidence type="ECO:0000259" key="11">
    <source>
        <dbReference type="SMART" id="SM00563"/>
    </source>
</evidence>
<gene>
    <name evidence="12" type="ORF">B0A48_05256</name>
</gene>
<dbReference type="EMBL" id="NAJO01000007">
    <property type="protein sequence ID" value="OQO11001.1"/>
    <property type="molecule type" value="Genomic_DNA"/>
</dbReference>
<keyword evidence="6" id="KW-0443">Lipid metabolism</keyword>
<evidence type="ECO:0000256" key="6">
    <source>
        <dbReference type="ARBA" id="ARBA00023098"/>
    </source>
</evidence>
<dbReference type="InParanoid" id="A0A1V8TIC9"/>
<keyword evidence="13" id="KW-1185">Reference proteome</keyword>
<evidence type="ECO:0000256" key="5">
    <source>
        <dbReference type="ARBA" id="ARBA00022989"/>
    </source>
</evidence>
<dbReference type="Pfam" id="PF01553">
    <property type="entry name" value="Acyltransferase"/>
    <property type="match status" value="1"/>
</dbReference>
<feature type="region of interest" description="Disordered" evidence="9">
    <location>
        <begin position="288"/>
        <end position="311"/>
    </location>
</feature>
<comment type="caution">
    <text evidence="12">The sequence shown here is derived from an EMBL/GenBank/DDBJ whole genome shotgun (WGS) entry which is preliminary data.</text>
</comment>
<keyword evidence="4 10" id="KW-0812">Transmembrane</keyword>
<dbReference type="SUPFAM" id="SSF69593">
    <property type="entry name" value="Glycerol-3-phosphate (1)-acyltransferase"/>
    <property type="match status" value="1"/>
</dbReference>
<evidence type="ECO:0000256" key="8">
    <source>
        <dbReference type="ARBA" id="ARBA00023315"/>
    </source>
</evidence>
<dbReference type="GO" id="GO:0016020">
    <property type="term" value="C:membrane"/>
    <property type="evidence" value="ECO:0007669"/>
    <property type="project" value="UniProtKB-SubCell"/>
</dbReference>